<accession>A0ABV1EYT7</accession>
<gene>
    <name evidence="1" type="ORF">WMO63_08755</name>
</gene>
<keyword evidence="2" id="KW-1185">Reference proteome</keyword>
<evidence type="ECO:0000313" key="1">
    <source>
        <dbReference type="EMBL" id="MEQ2465755.1"/>
    </source>
</evidence>
<proteinExistence type="predicted"/>
<organism evidence="1 2">
    <name type="scientific">Niallia hominis</name>
    <dbReference type="NCBI Taxonomy" id="3133173"/>
    <lineage>
        <taxon>Bacteria</taxon>
        <taxon>Bacillati</taxon>
        <taxon>Bacillota</taxon>
        <taxon>Bacilli</taxon>
        <taxon>Bacillales</taxon>
        <taxon>Bacillaceae</taxon>
        <taxon>Niallia</taxon>
    </lineage>
</organism>
<dbReference type="EMBL" id="JBBMFN010000016">
    <property type="protein sequence ID" value="MEQ2465755.1"/>
    <property type="molecule type" value="Genomic_DNA"/>
</dbReference>
<evidence type="ECO:0000313" key="2">
    <source>
        <dbReference type="Proteomes" id="UP001465426"/>
    </source>
</evidence>
<protein>
    <submittedName>
        <fullName evidence="1">Uncharacterized protein</fullName>
    </submittedName>
</protein>
<name>A0ABV1EYT7_9BACI</name>
<dbReference type="RefSeq" id="WP_268817786.1">
    <property type="nucleotide sequence ID" value="NZ_JBBMFN010000016.1"/>
</dbReference>
<sequence length="42" mass="4654">MNKVLGLTDSYTTINKTVISLTKRGLIWKKTFVHYPAGSTGL</sequence>
<dbReference type="Proteomes" id="UP001465426">
    <property type="component" value="Unassembled WGS sequence"/>
</dbReference>
<comment type="caution">
    <text evidence="1">The sequence shown here is derived from an EMBL/GenBank/DDBJ whole genome shotgun (WGS) entry which is preliminary data.</text>
</comment>
<reference evidence="1 2" key="1">
    <citation type="submission" date="2024-03" db="EMBL/GenBank/DDBJ databases">
        <title>Human intestinal bacterial collection.</title>
        <authorList>
            <person name="Pauvert C."/>
            <person name="Hitch T.C.A."/>
            <person name="Clavel T."/>
        </authorList>
    </citation>
    <scope>NUCLEOTIDE SEQUENCE [LARGE SCALE GENOMIC DNA]</scope>
    <source>
        <strain evidence="1 2">CLA-SR-H024</strain>
    </source>
</reference>